<keyword evidence="11" id="KW-0206">Cytoskeleton</keyword>
<evidence type="ECO:0000256" key="2">
    <source>
        <dbReference type="ARBA" id="ARBA00004123"/>
    </source>
</evidence>
<keyword evidence="10" id="KW-0234">DNA repair</keyword>
<feature type="compositionally biased region" description="Basic and acidic residues" evidence="18">
    <location>
        <begin position="1136"/>
        <end position="1153"/>
    </location>
</feature>
<accession>A0A8C0W850</accession>
<dbReference type="GO" id="GO:0005814">
    <property type="term" value="C:centriole"/>
    <property type="evidence" value="ECO:0007669"/>
    <property type="project" value="UniProtKB-SubCell"/>
</dbReference>
<evidence type="ECO:0000259" key="19">
    <source>
        <dbReference type="PROSITE" id="PS50020"/>
    </source>
</evidence>
<dbReference type="Pfam" id="PF00397">
    <property type="entry name" value="WW"/>
    <property type="match status" value="1"/>
</dbReference>
<feature type="compositionally biased region" description="Low complexity" evidence="18">
    <location>
        <begin position="466"/>
        <end position="476"/>
    </location>
</feature>
<evidence type="ECO:0000256" key="17">
    <source>
        <dbReference type="SAM" id="Coils"/>
    </source>
</evidence>
<feature type="region of interest" description="Disordered" evidence="18">
    <location>
        <begin position="760"/>
        <end position="779"/>
    </location>
</feature>
<evidence type="ECO:0000313" key="20">
    <source>
        <dbReference type="Ensembl" id="ENSCCNP00000004083.1"/>
    </source>
</evidence>
<reference evidence="20" key="1">
    <citation type="submission" date="2023-09" db="UniProtKB">
        <authorList>
            <consortium name="Ensembl"/>
        </authorList>
    </citation>
    <scope>IDENTIFICATION</scope>
</reference>
<feature type="compositionally biased region" description="Basic and acidic residues" evidence="18">
    <location>
        <begin position="882"/>
        <end position="940"/>
    </location>
</feature>
<feature type="region of interest" description="Disordered" evidence="18">
    <location>
        <begin position="232"/>
        <end position="416"/>
    </location>
</feature>
<dbReference type="GO" id="GO:0060271">
    <property type="term" value="P:cilium assembly"/>
    <property type="evidence" value="ECO:0007669"/>
    <property type="project" value="TreeGrafter"/>
</dbReference>
<feature type="compositionally biased region" description="Basic and acidic residues" evidence="18">
    <location>
        <begin position="1169"/>
        <end position="1179"/>
    </location>
</feature>
<keyword evidence="3" id="KW-0963">Cytoplasm</keyword>
<organism evidence="20">
    <name type="scientific">Castor canadensis</name>
    <name type="common">American beaver</name>
    <dbReference type="NCBI Taxonomy" id="51338"/>
    <lineage>
        <taxon>Eukaryota</taxon>
        <taxon>Metazoa</taxon>
        <taxon>Chordata</taxon>
        <taxon>Craniata</taxon>
        <taxon>Vertebrata</taxon>
        <taxon>Euteleostomi</taxon>
        <taxon>Mammalia</taxon>
        <taxon>Eutheria</taxon>
        <taxon>Euarchontoglires</taxon>
        <taxon>Glires</taxon>
        <taxon>Rodentia</taxon>
        <taxon>Castorimorpha</taxon>
        <taxon>Castoridae</taxon>
        <taxon>Castor</taxon>
    </lineage>
</organism>
<dbReference type="GO" id="GO:0005634">
    <property type="term" value="C:nucleus"/>
    <property type="evidence" value="ECO:0007669"/>
    <property type="project" value="UniProtKB-SubCell"/>
</dbReference>
<sequence>MAGQPIRIGDQLVLEEDYDETYIPSEQEIVDFARGIGIDPIKEPELMWLAREGIVAPLPMEWKPCQDITGDIYYFNFANGQSTWDHPCDEHYRNLVIQEREKLSIPGAVKKKDKKKKKEKKNKKDKETSKSPLEIQPEQGLLPFSSFLRGLSPLPALGLADLDLDQEMQARSEGSFKKGKSPCMLGDTPWPLMDALPGKLQPLSKGQPSRTYQIFADVEKILGRAPAQCKTELDDQQDLETPQKATEKIYLGFSDPEIEELEMRTRQQKPGTLGPQNTGPLQIGLDTLGCKNQTPVYSKLSGNIKGPQPKGEQQSHSIATLSSAGPGGDKEPSPSPCSSDHMLPTRKNKSFLLDSSPAEDLSWQRVPGEGGGMGRGRWRREPAGLWMGQVSKLVNKDTPEGFEESKPGAPAVPGASVKDLSQGLLLIPHSTLASEPDQNAPGRVSASEKSYPPASPEPPSEDRKPSVSGADLESSSGSGGGSLASPLGSHILGEVNNFPWDLQSSWESVAGMAQSGPGPKDEHSCPFLVPQLSHMQTSAEEQSESEDYSEDQRFYQHILQMVKISRRLEGLGLPDSMQEVPCKDITSVVCCMAAESSRMSSEGENEAIRAMERDSRFLTWGPELLEHPQEVAQAPAGQEVSQQAHCQPGGSPLRQGLVEPSSNTGLAAEPSRMQLLNQVGFSLAPVHVPLWGLGPLRGLGDAPSALRGSQSMSLGSSAESGQLGELTLPPQGLKTSACTKGLLGSIHQDKNALSLSALGEEANKEDEEESDNQSVPSSGELLKNLHLDLGALGGNFEYEESPRTSQPAEKKDVSLDPDAVRPPIPGRLLNQDADSSLSSANGTRLEDGEASPWLLGKEEQEKSDRRVPTSPRTPGAEPGGDEPTKSPKKKSPEDLVDAGEKSSRSEEAAKEPKRETSVLRESRSDASKESEIMEHVKELLSDSEASDPKPFLGLDFGFCNRISEHLLDGDLLSPVLDGARWEAQGLGREEQDASQSSQAELQSKDSERYSMWELHSPLHSQADEEGPPQSPEGQPECKEVEEPGEDSVVRPSPLCQKVKPTASPKQLSEAAIKAMQEAEELEEVQRQLLESRQEKLQQLREKLGQEEEEEMRDLCDPFDKSALPCLLSTLKEQLQKAAEEEEARMREEEDRRLSQFRAQVQSSTEADEDQMRAEHKASLQRLREEVVSLQEAERASLEQKSRQALEQLREELEASEKRSRATLKAENEAALQQLKEQLERERKEAVAGLEREHCAELERLQTSLEAKHKEVVSSLQKKIEEAQQKEEAQLWESLGWTEQRTHLKVHQVMGYEQELSSLLREKRQEVEREHERKMDKMKEEHQQVMAEAREQYEAEERKQRADLLGHLTGELERLRRAHERELETVRQQQDQQLEDFQCRQREQERKLQDLEMELATRTKDVKARLAQLNVQEETVRKEKQQLLDEQRQAALEREVCFHTAASGGSEEGAHVLLESKRQLRRVLEELRVRKIELESQVDLLQTQSQRLQKHLSSLEAEVQRKRAILKELAVEESNASPHFEPDLHTEDLRRSLGTTPEVSSLSQSKEEIDLSMDRVRHYLSAEGIAVRSAKEFLVRQTRSMRRRQTALKAAQKHWRHELASAQEEAEDPPGTKVLEDVRKNMEETRHLDEMKSAMRKGHDLLKKKEEKLNQLESSLLEEASDEDTLRGTSTKKVTFDLSDLEDMSSESSESSSLPHITSTPIPIFPNKIHYLSSSLQRISSELNGVLTVLGSLNSQPPPLFTSSPASFSPRSPKSAPSPTYTSLARVSTSSSVTPTSTQWAWDPALGPRLSSSKVQTMDDFLLEKWRKYFPFSLHSCLLSSSPHTLSLFPLPSEQLRLLQRPHSRVPEMSSTSIQGMIESNRKWLERFRNDPQTHLFSSVPKPAATSGLLQLGLDENNRLNVYRH</sequence>
<evidence type="ECO:0000256" key="14">
    <source>
        <dbReference type="ARBA" id="ARBA00056906"/>
    </source>
</evidence>
<name>A0A8C0W850_CASCN</name>
<feature type="domain" description="WW" evidence="19">
    <location>
        <begin position="56"/>
        <end position="89"/>
    </location>
</feature>
<keyword evidence="9 17" id="KW-0175">Coiled coil</keyword>
<comment type="function">
    <text evidence="14">Plays a role in microtubule organization and/or maintenance for the formation of primary cilia (PC), a microtubule-based structure that protrudes from the surface of epithelial cells. Plays a critical role in G2/M checkpoint and nuclear divisions. A key player in the DNA damage-activated ATR/ATM signaling cascade since it is required for the proper phosphorylation of H2AX, RPA, CHEK2 and CHEK1. Plays a critical role in chromosome segregation, acting as a mediator required for the maintenance of genomic stability through modulation of MDC1, RPA and CHEK1.</text>
</comment>
<keyword evidence="12" id="KW-0539">Nucleus</keyword>
<feature type="region of interest" description="Disordered" evidence="18">
    <location>
        <begin position="428"/>
        <end position="485"/>
    </location>
</feature>
<protein>
    <recommendedName>
        <fullName evidence="16">Centrosomal protein of 164 kDa</fullName>
    </recommendedName>
</protein>
<evidence type="ECO:0000256" key="7">
    <source>
        <dbReference type="ARBA" id="ARBA00022776"/>
    </source>
</evidence>
<feature type="region of interest" description="Disordered" evidence="18">
    <location>
        <begin position="1136"/>
        <end position="1179"/>
    </location>
</feature>
<dbReference type="SUPFAM" id="SSF51045">
    <property type="entry name" value="WW domain"/>
    <property type="match status" value="1"/>
</dbReference>
<dbReference type="GO" id="GO:0006281">
    <property type="term" value="P:DNA repair"/>
    <property type="evidence" value="ECO:0007669"/>
    <property type="project" value="UniProtKB-KW"/>
</dbReference>
<dbReference type="Gene3D" id="3.30.1470.10">
    <property type="entry name" value="Photosystem I PsaD, reaction center subunit II"/>
    <property type="match status" value="1"/>
</dbReference>
<feature type="compositionally biased region" description="Polar residues" evidence="18">
    <location>
        <begin position="311"/>
        <end position="323"/>
    </location>
</feature>
<comment type="subcellular location">
    <subcellularLocation>
        <location evidence="1">Cytoplasm</location>
        <location evidence="1">Cytoskeleton</location>
        <location evidence="1">Microtubule organizing center</location>
        <location evidence="1">Centrosome</location>
        <location evidence="1">Centriole</location>
    </subcellularLocation>
    <subcellularLocation>
        <location evidence="2">Nucleus</location>
    </subcellularLocation>
</comment>
<dbReference type="InterPro" id="IPR036020">
    <property type="entry name" value="WW_dom_sf"/>
</dbReference>
<feature type="region of interest" description="Disordered" evidence="18">
    <location>
        <begin position="633"/>
        <end position="665"/>
    </location>
</feature>
<dbReference type="Ensembl" id="ENSCCNT00000005343.1">
    <property type="protein sequence ID" value="ENSCCNP00000004083.1"/>
    <property type="gene ID" value="ENSCCNG00000003635.1"/>
</dbReference>
<feature type="coiled-coil region" evidence="17">
    <location>
        <begin position="1654"/>
        <end position="1681"/>
    </location>
</feature>
<feature type="coiled-coil region" evidence="17">
    <location>
        <begin position="1476"/>
        <end position="1531"/>
    </location>
</feature>
<proteinExistence type="predicted"/>
<keyword evidence="6" id="KW-0227">DNA damage</keyword>
<feature type="region of interest" description="Disordered" evidence="18">
    <location>
        <begin position="1760"/>
        <end position="1782"/>
    </location>
</feature>
<keyword evidence="13" id="KW-0131">Cell cycle</keyword>
<feature type="compositionally biased region" description="Basic and acidic residues" evidence="18">
    <location>
        <begin position="856"/>
        <end position="867"/>
    </location>
</feature>
<dbReference type="GO" id="GO:0005813">
    <property type="term" value="C:centrosome"/>
    <property type="evidence" value="ECO:0007669"/>
    <property type="project" value="TreeGrafter"/>
</dbReference>
<dbReference type="PROSITE" id="PS01159">
    <property type="entry name" value="WW_DOMAIN_1"/>
    <property type="match status" value="1"/>
</dbReference>
<evidence type="ECO:0000256" key="12">
    <source>
        <dbReference type="ARBA" id="ARBA00023242"/>
    </source>
</evidence>
<dbReference type="InterPro" id="IPR051841">
    <property type="entry name" value="MT-Golgi_org_protein"/>
</dbReference>
<dbReference type="PANTHER" id="PTHR18902">
    <property type="entry name" value="NUCLEAR MITOTIC APPARATUS PROTEIN 1-RELATED"/>
    <property type="match status" value="1"/>
</dbReference>
<comment type="subunit">
    <text evidence="15">Interacts (via N-terminus) with ATRIP. Interacts with ATM, ATR and MDC1. Interacts with XPA (via N-terminus) upon UV irradiation. Interacts with CEP83, CCDC92, TTBK2, DVL3, NPHP3 and weakly with NPHP4. Interacts with DZIP1.</text>
</comment>
<feature type="region of interest" description="Disordered" evidence="18">
    <location>
        <begin position="704"/>
        <end position="729"/>
    </location>
</feature>
<evidence type="ECO:0000256" key="9">
    <source>
        <dbReference type="ARBA" id="ARBA00023054"/>
    </source>
</evidence>
<dbReference type="GO" id="GO:0097539">
    <property type="term" value="C:ciliary transition fiber"/>
    <property type="evidence" value="ECO:0007669"/>
    <property type="project" value="TreeGrafter"/>
</dbReference>
<keyword evidence="7" id="KW-0498">Mitosis</keyword>
<evidence type="ECO:0000256" key="15">
    <source>
        <dbReference type="ARBA" id="ARBA00061715"/>
    </source>
</evidence>
<evidence type="ECO:0000256" key="8">
    <source>
        <dbReference type="ARBA" id="ARBA00022794"/>
    </source>
</evidence>
<dbReference type="PROSITE" id="PS50020">
    <property type="entry name" value="WW_DOMAIN_2"/>
    <property type="match status" value="1"/>
</dbReference>
<dbReference type="SMART" id="SM00456">
    <property type="entry name" value="WW"/>
    <property type="match status" value="1"/>
</dbReference>
<dbReference type="InterPro" id="IPR001202">
    <property type="entry name" value="WW_dom"/>
</dbReference>
<keyword evidence="5" id="KW-0132">Cell division</keyword>
<gene>
    <name evidence="20" type="primary">Cep164</name>
</gene>
<dbReference type="FunFam" id="3.30.1470.10:FF:000001">
    <property type="entry name" value="Centrosomal protein of 164 kDa"/>
    <property type="match status" value="1"/>
</dbReference>
<evidence type="ECO:0000256" key="3">
    <source>
        <dbReference type="ARBA" id="ARBA00022490"/>
    </source>
</evidence>
<keyword evidence="8" id="KW-0970">Cilium biogenesis/degradation</keyword>
<feature type="region of interest" description="Disordered" evidence="18">
    <location>
        <begin position="107"/>
        <end position="135"/>
    </location>
</feature>
<evidence type="ECO:0000256" key="13">
    <source>
        <dbReference type="ARBA" id="ARBA00023306"/>
    </source>
</evidence>
<feature type="compositionally biased region" description="Basic and acidic residues" evidence="18">
    <location>
        <begin position="394"/>
        <end position="406"/>
    </location>
</feature>
<feature type="compositionally biased region" description="Polar residues" evidence="18">
    <location>
        <begin position="268"/>
        <end position="280"/>
    </location>
</feature>
<evidence type="ECO:0000256" key="6">
    <source>
        <dbReference type="ARBA" id="ARBA00022763"/>
    </source>
</evidence>
<feature type="region of interest" description="Disordered" evidence="18">
    <location>
        <begin position="983"/>
        <end position="1071"/>
    </location>
</feature>
<evidence type="ECO:0000256" key="4">
    <source>
        <dbReference type="ARBA" id="ARBA00022553"/>
    </source>
</evidence>
<keyword evidence="4" id="KW-0597">Phosphoprotein</keyword>
<feature type="compositionally biased region" description="Polar residues" evidence="18">
    <location>
        <begin position="707"/>
        <end position="720"/>
    </location>
</feature>
<dbReference type="GO" id="GO:0051301">
    <property type="term" value="P:cell division"/>
    <property type="evidence" value="ECO:0007669"/>
    <property type="project" value="UniProtKB-KW"/>
</dbReference>
<evidence type="ECO:0000256" key="16">
    <source>
        <dbReference type="ARBA" id="ARBA00067900"/>
    </source>
</evidence>
<dbReference type="CDD" id="cd00201">
    <property type="entry name" value="WW"/>
    <property type="match status" value="1"/>
</dbReference>
<feature type="region of interest" description="Disordered" evidence="18">
    <location>
        <begin position="795"/>
        <end position="954"/>
    </location>
</feature>
<feature type="compositionally biased region" description="Basic residues" evidence="18">
    <location>
        <begin position="109"/>
        <end position="121"/>
    </location>
</feature>
<evidence type="ECO:0000256" key="11">
    <source>
        <dbReference type="ARBA" id="ARBA00023212"/>
    </source>
</evidence>
<evidence type="ECO:0000256" key="18">
    <source>
        <dbReference type="SAM" id="MobiDB-lite"/>
    </source>
</evidence>
<dbReference type="PANTHER" id="PTHR18902:SF27">
    <property type="entry name" value="CENTROSOMAL PROTEIN OF 164 KDA"/>
    <property type="match status" value="1"/>
</dbReference>
<evidence type="ECO:0000256" key="10">
    <source>
        <dbReference type="ARBA" id="ARBA00023204"/>
    </source>
</evidence>
<evidence type="ECO:0000256" key="1">
    <source>
        <dbReference type="ARBA" id="ARBA00004114"/>
    </source>
</evidence>
<evidence type="ECO:0000256" key="5">
    <source>
        <dbReference type="ARBA" id="ARBA00022618"/>
    </source>
</evidence>
<feature type="compositionally biased region" description="Polar residues" evidence="18">
    <location>
        <begin position="832"/>
        <end position="842"/>
    </location>
</feature>